<protein>
    <submittedName>
        <fullName evidence="2">Uncharacterized protein</fullName>
    </submittedName>
</protein>
<proteinExistence type="predicted"/>
<dbReference type="EMBL" id="BK032670">
    <property type="protein sequence ID" value="DAF54043.1"/>
    <property type="molecule type" value="Genomic_DNA"/>
</dbReference>
<organism evidence="2">
    <name type="scientific">Myoviridae sp. ctfyA6</name>
    <dbReference type="NCBI Taxonomy" id="2827698"/>
    <lineage>
        <taxon>Viruses</taxon>
        <taxon>Duplodnaviria</taxon>
        <taxon>Heunggongvirae</taxon>
        <taxon>Uroviricota</taxon>
        <taxon>Caudoviricetes</taxon>
    </lineage>
</organism>
<name>A0A8S5STB4_9CAUD</name>
<sequence length="242" mass="26569">MKRLEFNNEIIDGQSTVADNLAKSNRNFMLLKEILGSGASSQDIQNMLETISQTYVKTEDIVNNLSSSDTNKPVSALQAKNLKQDITNLTGQLQQLNQSVSSLTQSLNQNISNLTQQLNQNVSSLTQRLNNKVELKELPLLNGWEKESQAYYYKTIGNLVICSARIKKTVPAYTGEYVAQLPQGYRISHGGQWSGYATENAGSGASKCIGLFITTDGKIGIDTLGANNLKCLMFTISFMAVD</sequence>
<reference evidence="2" key="1">
    <citation type="journal article" date="2021" name="Proc. Natl. Acad. Sci. U.S.A.">
        <title>A Catalog of Tens of Thousands of Viruses from Human Metagenomes Reveals Hidden Associations with Chronic Diseases.</title>
        <authorList>
            <person name="Tisza M.J."/>
            <person name="Buck C.B."/>
        </authorList>
    </citation>
    <scope>NUCLEOTIDE SEQUENCE</scope>
    <source>
        <strain evidence="2">CtfyA6</strain>
    </source>
</reference>
<feature type="coiled-coil region" evidence="1">
    <location>
        <begin position="79"/>
        <end position="106"/>
    </location>
</feature>
<evidence type="ECO:0000256" key="1">
    <source>
        <dbReference type="SAM" id="Coils"/>
    </source>
</evidence>
<accession>A0A8S5STB4</accession>
<evidence type="ECO:0000313" key="2">
    <source>
        <dbReference type="EMBL" id="DAF54043.1"/>
    </source>
</evidence>
<keyword evidence="1" id="KW-0175">Coiled coil</keyword>